<dbReference type="EMBL" id="CP025958">
    <property type="protein sequence ID" value="AWM38493.1"/>
    <property type="molecule type" value="Genomic_DNA"/>
</dbReference>
<dbReference type="Pfam" id="PF13333">
    <property type="entry name" value="rve_2"/>
    <property type="match status" value="1"/>
</dbReference>
<dbReference type="InterPro" id="IPR036397">
    <property type="entry name" value="RNaseH_sf"/>
</dbReference>
<dbReference type="KEGG" id="gog:C1280_16865"/>
<dbReference type="PROSITE" id="PS50994">
    <property type="entry name" value="INTEGRASE"/>
    <property type="match status" value="1"/>
</dbReference>
<evidence type="ECO:0000313" key="2">
    <source>
        <dbReference type="EMBL" id="AWM38493.1"/>
    </source>
</evidence>
<name>A0A2Z3GXJ7_9BACT</name>
<keyword evidence="4" id="KW-1185">Reference proteome</keyword>
<dbReference type="GO" id="GO:0003676">
    <property type="term" value="F:nucleic acid binding"/>
    <property type="evidence" value="ECO:0007669"/>
    <property type="project" value="InterPro"/>
</dbReference>
<dbReference type="Pfam" id="PF13276">
    <property type="entry name" value="HTH_21"/>
    <property type="match status" value="1"/>
</dbReference>
<dbReference type="InterPro" id="IPR001584">
    <property type="entry name" value="Integrase_cat-core"/>
</dbReference>
<evidence type="ECO:0000313" key="3">
    <source>
        <dbReference type="EMBL" id="AWM38500.1"/>
    </source>
</evidence>
<dbReference type="InterPro" id="IPR012337">
    <property type="entry name" value="RNaseH-like_sf"/>
</dbReference>
<evidence type="ECO:0000259" key="1">
    <source>
        <dbReference type="PROSITE" id="PS50994"/>
    </source>
</evidence>
<reference evidence="2 4" key="1">
    <citation type="submission" date="2018-01" db="EMBL/GenBank/DDBJ databases">
        <title>G. obscuriglobus.</title>
        <authorList>
            <person name="Franke J."/>
            <person name="Blomberg W."/>
            <person name="Selmecki A."/>
        </authorList>
    </citation>
    <scope>NUCLEOTIDE SEQUENCE [LARGE SCALE GENOMIC DNA]</scope>
    <source>
        <strain evidence="2 4">DSM 5831</strain>
    </source>
</reference>
<dbReference type="AlphaFoldDB" id="A0A2Z3GXJ7"/>
<dbReference type="SUPFAM" id="SSF53098">
    <property type="entry name" value="Ribonuclease H-like"/>
    <property type="match status" value="1"/>
</dbReference>
<dbReference type="Proteomes" id="UP000245802">
    <property type="component" value="Chromosome"/>
</dbReference>
<protein>
    <recommendedName>
        <fullName evidence="1">Integrase catalytic domain-containing protein</fullName>
    </recommendedName>
</protein>
<dbReference type="NCBIfam" id="NF033516">
    <property type="entry name" value="transpos_IS3"/>
    <property type="match status" value="1"/>
</dbReference>
<dbReference type="EMBL" id="CP025958">
    <property type="protein sequence ID" value="AWM38500.1"/>
    <property type="molecule type" value="Genomic_DNA"/>
</dbReference>
<feature type="domain" description="Integrase catalytic" evidence="1">
    <location>
        <begin position="105"/>
        <end position="271"/>
    </location>
</feature>
<evidence type="ECO:0000313" key="4">
    <source>
        <dbReference type="Proteomes" id="UP000245802"/>
    </source>
</evidence>
<gene>
    <name evidence="2" type="ORF">C1280_16865</name>
    <name evidence="3" type="ORF">C1280_16925</name>
</gene>
<dbReference type="InterPro" id="IPR025948">
    <property type="entry name" value="HTH-like_dom"/>
</dbReference>
<sequence length="275" mass="31281">MCRVLGVSRSGFYAWRSREPSAAEVRREELTEEVKAIHAQVKARYGSPRIHAELAANGRACSVNFVARVMREAGIAAKTKRKFRQTTDSNHGLPVAENVLARAFDPDEPNTRWCADITYIPTREGWLYLAVVEDLFRRRIVGGSMDPTRTRRLVVDALEMALARRLQGASPSALVAHSDRGSQYAREHYQRRLREERIACSMSGVGQCWDNAAMESFFASLKKELVHDEDYATRDEAKASIVEYIEAFDNRVRRHSSLGDVAPDEYERTHNQTHR</sequence>
<dbReference type="GO" id="GO:0015074">
    <property type="term" value="P:DNA integration"/>
    <property type="evidence" value="ECO:0007669"/>
    <property type="project" value="InterPro"/>
</dbReference>
<dbReference type="PANTHER" id="PTHR46889">
    <property type="entry name" value="TRANSPOSASE INSF FOR INSERTION SEQUENCE IS3B-RELATED"/>
    <property type="match status" value="1"/>
</dbReference>
<dbReference type="InterPro" id="IPR048020">
    <property type="entry name" value="Transpos_IS3"/>
</dbReference>
<dbReference type="PANTHER" id="PTHR46889:SF4">
    <property type="entry name" value="TRANSPOSASE INSO FOR INSERTION SEQUENCE ELEMENT IS911B-RELATED"/>
    <property type="match status" value="1"/>
</dbReference>
<organism evidence="2 4">
    <name type="scientific">Gemmata obscuriglobus</name>
    <dbReference type="NCBI Taxonomy" id="114"/>
    <lineage>
        <taxon>Bacteria</taxon>
        <taxon>Pseudomonadati</taxon>
        <taxon>Planctomycetota</taxon>
        <taxon>Planctomycetia</taxon>
        <taxon>Gemmatales</taxon>
        <taxon>Gemmataceae</taxon>
        <taxon>Gemmata</taxon>
    </lineage>
</organism>
<dbReference type="KEGG" id="gog:C1280_16925"/>
<accession>A0A2Z3GXJ7</accession>
<dbReference type="Gene3D" id="3.30.420.10">
    <property type="entry name" value="Ribonuclease H-like superfamily/Ribonuclease H"/>
    <property type="match status" value="1"/>
</dbReference>
<dbReference type="InterPro" id="IPR050900">
    <property type="entry name" value="Transposase_IS3/IS150/IS904"/>
</dbReference>
<proteinExistence type="predicted"/>
<dbReference type="Pfam" id="PF00665">
    <property type="entry name" value="rve"/>
    <property type="match status" value="1"/>
</dbReference>